<reference evidence="1 2" key="1">
    <citation type="submission" date="2015-01" db="EMBL/GenBank/DDBJ databases">
        <title>Evolution of Trichinella species and genotypes.</title>
        <authorList>
            <person name="Korhonen P.K."/>
            <person name="Edoardo P."/>
            <person name="Giuseppe L.R."/>
            <person name="Gasser R.B."/>
        </authorList>
    </citation>
    <scope>NUCLEOTIDE SEQUENCE [LARGE SCALE GENOMIC DNA]</scope>
    <source>
        <strain evidence="1">ISS1029</strain>
    </source>
</reference>
<dbReference type="AlphaFoldDB" id="A0A0V1DNY0"/>
<proteinExistence type="predicted"/>
<dbReference type="EMBL" id="JYDP01009381">
    <property type="protein sequence ID" value="KRY62707.1"/>
    <property type="molecule type" value="Genomic_DNA"/>
</dbReference>
<comment type="caution">
    <text evidence="1">The sequence shown here is derived from an EMBL/GenBank/DDBJ whole genome shotgun (WGS) entry which is preliminary data.</text>
</comment>
<evidence type="ECO:0000313" key="1">
    <source>
        <dbReference type="EMBL" id="KRY62707.1"/>
    </source>
</evidence>
<keyword evidence="2" id="KW-1185">Reference proteome</keyword>
<dbReference type="Proteomes" id="UP000055024">
    <property type="component" value="Unassembled WGS sequence"/>
</dbReference>
<evidence type="ECO:0000313" key="2">
    <source>
        <dbReference type="Proteomes" id="UP000055024"/>
    </source>
</evidence>
<gene>
    <name evidence="1" type="ORF">T11_6318</name>
</gene>
<name>A0A0V1DNY0_9BILA</name>
<organism evidence="1 2">
    <name type="scientific">Trichinella zimbabwensis</name>
    <dbReference type="NCBI Taxonomy" id="268475"/>
    <lineage>
        <taxon>Eukaryota</taxon>
        <taxon>Metazoa</taxon>
        <taxon>Ecdysozoa</taxon>
        <taxon>Nematoda</taxon>
        <taxon>Enoplea</taxon>
        <taxon>Dorylaimia</taxon>
        <taxon>Trichinellida</taxon>
        <taxon>Trichinellidae</taxon>
        <taxon>Trichinella</taxon>
    </lineage>
</organism>
<sequence>MKVNCTIFEFFFFNYWLAICIQQRTSLDFQSRSSIKKLQPLCL</sequence>
<accession>A0A0V1DNY0</accession>
<protein>
    <submittedName>
        <fullName evidence="1">Uncharacterized protein</fullName>
    </submittedName>
</protein>